<comment type="caution">
    <text evidence="1">The sequence shown here is derived from an EMBL/GenBank/DDBJ whole genome shotgun (WGS) entry which is preliminary data.</text>
</comment>
<gene>
    <name evidence="1" type="ORF">ANANG_G00074650</name>
</gene>
<dbReference type="EMBL" id="JAFIRN010000004">
    <property type="protein sequence ID" value="KAG5849713.1"/>
    <property type="molecule type" value="Genomic_DNA"/>
</dbReference>
<accession>A0A9D3MNS5</accession>
<sequence length="83" mass="8943">MDFLKSLLPVAVLGEEVLETGEALRDVAPRRLRVRRLARLSRGLAIDEGPQGPATAPTLPPCKQTHLKEAGDSAAFVDQLLVT</sequence>
<dbReference type="AlphaFoldDB" id="A0A9D3MNS5"/>
<organism evidence="1 2">
    <name type="scientific">Anguilla anguilla</name>
    <name type="common">European freshwater eel</name>
    <name type="synonym">Muraena anguilla</name>
    <dbReference type="NCBI Taxonomy" id="7936"/>
    <lineage>
        <taxon>Eukaryota</taxon>
        <taxon>Metazoa</taxon>
        <taxon>Chordata</taxon>
        <taxon>Craniata</taxon>
        <taxon>Vertebrata</taxon>
        <taxon>Euteleostomi</taxon>
        <taxon>Actinopterygii</taxon>
        <taxon>Neopterygii</taxon>
        <taxon>Teleostei</taxon>
        <taxon>Anguilliformes</taxon>
        <taxon>Anguillidae</taxon>
        <taxon>Anguilla</taxon>
    </lineage>
</organism>
<proteinExistence type="predicted"/>
<reference evidence="1" key="1">
    <citation type="submission" date="2021-01" db="EMBL/GenBank/DDBJ databases">
        <title>A chromosome-scale assembly of European eel, Anguilla anguilla.</title>
        <authorList>
            <person name="Henkel C."/>
            <person name="Jong-Raadsen S.A."/>
            <person name="Dufour S."/>
            <person name="Weltzien F.-A."/>
            <person name="Palstra A.P."/>
            <person name="Pelster B."/>
            <person name="Spaink H.P."/>
            <person name="Van Den Thillart G.E."/>
            <person name="Jansen H."/>
            <person name="Zahm M."/>
            <person name="Klopp C."/>
            <person name="Cedric C."/>
            <person name="Louis A."/>
            <person name="Berthelot C."/>
            <person name="Parey E."/>
            <person name="Roest Crollius H."/>
            <person name="Montfort J."/>
            <person name="Robinson-Rechavi M."/>
            <person name="Bucao C."/>
            <person name="Bouchez O."/>
            <person name="Gislard M."/>
            <person name="Lluch J."/>
            <person name="Milhes M."/>
            <person name="Lampietro C."/>
            <person name="Lopez Roques C."/>
            <person name="Donnadieu C."/>
            <person name="Braasch I."/>
            <person name="Desvignes T."/>
            <person name="Postlethwait J."/>
            <person name="Bobe J."/>
            <person name="Guiguen Y."/>
            <person name="Dirks R."/>
        </authorList>
    </citation>
    <scope>NUCLEOTIDE SEQUENCE</scope>
    <source>
        <strain evidence="1">Tag_6206</strain>
        <tissue evidence="1">Liver</tissue>
    </source>
</reference>
<keyword evidence="2" id="KW-1185">Reference proteome</keyword>
<evidence type="ECO:0000313" key="2">
    <source>
        <dbReference type="Proteomes" id="UP001044222"/>
    </source>
</evidence>
<name>A0A9D3MNS5_ANGAN</name>
<protein>
    <submittedName>
        <fullName evidence="1">Uncharacterized protein</fullName>
    </submittedName>
</protein>
<dbReference type="Proteomes" id="UP001044222">
    <property type="component" value="Unassembled WGS sequence"/>
</dbReference>
<evidence type="ECO:0000313" key="1">
    <source>
        <dbReference type="EMBL" id="KAG5849713.1"/>
    </source>
</evidence>